<gene>
    <name evidence="2" type="ORF">LCGC14_0690810</name>
</gene>
<evidence type="ECO:0000256" key="1">
    <source>
        <dbReference type="ARBA" id="ARBA00022741"/>
    </source>
</evidence>
<dbReference type="CDD" id="cd00154">
    <property type="entry name" value="Rab"/>
    <property type="match status" value="1"/>
</dbReference>
<dbReference type="SMART" id="SM00175">
    <property type="entry name" value="RAB"/>
    <property type="match status" value="1"/>
</dbReference>
<dbReference type="SMART" id="SM00176">
    <property type="entry name" value="RAN"/>
    <property type="match status" value="1"/>
</dbReference>
<organism evidence="2">
    <name type="scientific">marine sediment metagenome</name>
    <dbReference type="NCBI Taxonomy" id="412755"/>
    <lineage>
        <taxon>unclassified sequences</taxon>
        <taxon>metagenomes</taxon>
        <taxon>ecological metagenomes</taxon>
    </lineage>
</organism>
<accession>A0A0F9T6S2</accession>
<sequence>MTKPILVKCITVGDGGVGKTTLLHRYVEGHFLAETRITLGVDFFLKEVKVERKKMLLQIWDFGGQEHFRPLLQNYALGARGALLLFDLTRPSSLEQIEQWVNICRKDNPDIPILFLGAKLDLKDSISIDDAYASTFIEQYNFFNYLKISSKTGENVNLAFKLLAKEILKSLD</sequence>
<dbReference type="GO" id="GO:0005525">
    <property type="term" value="F:GTP binding"/>
    <property type="evidence" value="ECO:0007669"/>
    <property type="project" value="InterPro"/>
</dbReference>
<dbReference type="FunFam" id="3.40.50.300:FF:001447">
    <property type="entry name" value="Ras-related protein Rab-1B"/>
    <property type="match status" value="1"/>
</dbReference>
<comment type="caution">
    <text evidence="2">The sequence shown here is derived from an EMBL/GenBank/DDBJ whole genome shotgun (WGS) entry which is preliminary data.</text>
</comment>
<dbReference type="SUPFAM" id="SSF52540">
    <property type="entry name" value="P-loop containing nucleoside triphosphate hydrolases"/>
    <property type="match status" value="1"/>
</dbReference>
<dbReference type="PRINTS" id="PR00449">
    <property type="entry name" value="RASTRNSFRMNG"/>
</dbReference>
<evidence type="ECO:0008006" key="3">
    <source>
        <dbReference type="Google" id="ProtNLM"/>
    </source>
</evidence>
<dbReference type="EMBL" id="LAZR01001437">
    <property type="protein sequence ID" value="KKN44671.1"/>
    <property type="molecule type" value="Genomic_DNA"/>
</dbReference>
<dbReference type="GO" id="GO:0003924">
    <property type="term" value="F:GTPase activity"/>
    <property type="evidence" value="ECO:0007669"/>
    <property type="project" value="InterPro"/>
</dbReference>
<dbReference type="SMART" id="SM00173">
    <property type="entry name" value="RAS"/>
    <property type="match status" value="1"/>
</dbReference>
<dbReference type="SMART" id="SM00174">
    <property type="entry name" value="RHO"/>
    <property type="match status" value="1"/>
</dbReference>
<dbReference type="InterPro" id="IPR001806">
    <property type="entry name" value="Small_GTPase"/>
</dbReference>
<dbReference type="InterPro" id="IPR005225">
    <property type="entry name" value="Small_GTP-bd"/>
</dbReference>
<reference evidence="2" key="1">
    <citation type="journal article" date="2015" name="Nature">
        <title>Complex archaea that bridge the gap between prokaryotes and eukaryotes.</title>
        <authorList>
            <person name="Spang A."/>
            <person name="Saw J.H."/>
            <person name="Jorgensen S.L."/>
            <person name="Zaremba-Niedzwiedzka K."/>
            <person name="Martijn J."/>
            <person name="Lind A.E."/>
            <person name="van Eijk R."/>
            <person name="Schleper C."/>
            <person name="Guy L."/>
            <person name="Ettema T.J."/>
        </authorList>
    </citation>
    <scope>NUCLEOTIDE SEQUENCE</scope>
</reference>
<protein>
    <recommendedName>
        <fullName evidence="3">GTP-binding protein</fullName>
    </recommendedName>
</protein>
<dbReference type="PANTHER" id="PTHR47978">
    <property type="match status" value="1"/>
</dbReference>
<dbReference type="Pfam" id="PF00071">
    <property type="entry name" value="Ras"/>
    <property type="match status" value="1"/>
</dbReference>
<dbReference type="Gene3D" id="3.40.50.300">
    <property type="entry name" value="P-loop containing nucleotide triphosphate hydrolases"/>
    <property type="match status" value="1"/>
</dbReference>
<name>A0A0F9T6S2_9ZZZZ</name>
<dbReference type="NCBIfam" id="TIGR00231">
    <property type="entry name" value="small_GTP"/>
    <property type="match status" value="1"/>
</dbReference>
<dbReference type="PROSITE" id="PS51421">
    <property type="entry name" value="RAS"/>
    <property type="match status" value="1"/>
</dbReference>
<dbReference type="PROSITE" id="PS51419">
    <property type="entry name" value="RAB"/>
    <property type="match status" value="1"/>
</dbReference>
<proteinExistence type="predicted"/>
<evidence type="ECO:0000313" key="2">
    <source>
        <dbReference type="EMBL" id="KKN44671.1"/>
    </source>
</evidence>
<keyword evidence="1" id="KW-0547">Nucleotide-binding</keyword>
<dbReference type="AlphaFoldDB" id="A0A0F9T6S2"/>
<dbReference type="InterPro" id="IPR027417">
    <property type="entry name" value="P-loop_NTPase"/>
</dbReference>